<dbReference type="InterPro" id="IPR036366">
    <property type="entry name" value="PGBDSf"/>
</dbReference>
<evidence type="ECO:0000259" key="2">
    <source>
        <dbReference type="Pfam" id="PF13539"/>
    </source>
</evidence>
<reference evidence="3 4" key="1">
    <citation type="submission" date="2019-02" db="EMBL/GenBank/DDBJ databases">
        <authorList>
            <person name="Goldberg S.R."/>
            <person name="Haltli B.A."/>
            <person name="Correa H."/>
            <person name="Russell K.G."/>
        </authorList>
    </citation>
    <scope>NUCLEOTIDE SEQUENCE [LARGE SCALE GENOMIC DNA]</scope>
    <source>
        <strain evidence="3 4">JCM 16186</strain>
    </source>
</reference>
<dbReference type="RefSeq" id="WP_155173404.1">
    <property type="nucleotide sequence ID" value="NZ_BAAAFL010000012.1"/>
</dbReference>
<dbReference type="CDD" id="cd14845">
    <property type="entry name" value="L-Ala-D-Glu_peptidase_like"/>
    <property type="match status" value="1"/>
</dbReference>
<dbReference type="SUPFAM" id="SSF47090">
    <property type="entry name" value="PGBD-like"/>
    <property type="match status" value="1"/>
</dbReference>
<dbReference type="InterPro" id="IPR009045">
    <property type="entry name" value="Zn_M74/Hedgehog-like"/>
</dbReference>
<evidence type="ECO:0000259" key="1">
    <source>
        <dbReference type="Pfam" id="PF01471"/>
    </source>
</evidence>
<sequence length="242" mass="27454">MGTVQLNNQGAEVRILQELLNLNGIIVTVDGMFGSKTYDAVTAFQKHHFDENSNPLLVDGIVGPSTWKSLMAYDKRITPGHGTTGDTYTLARIDLLHPKLREEVRKIYSEILQSNLRIRITDTLRSFDEQARLYAQGRTAPGKIVTKAKPGQSYHNYGLAVDFALLLPGGNKVSWDMDLDLNNNHKADWLEVVAIFKHYGWTWGGDWSFKDYPHFEKTFGYTTHQLLTLHQCLNNNNAYVNI</sequence>
<protein>
    <recommendedName>
        <fullName evidence="5">Peptidoglycan L-alanyl-D-glutamate endopeptidase CwlK</fullName>
    </recommendedName>
</protein>
<keyword evidence="4" id="KW-1185">Reference proteome</keyword>
<feature type="domain" description="Peptidoglycan binding-like" evidence="1">
    <location>
        <begin position="9"/>
        <end position="70"/>
    </location>
</feature>
<evidence type="ECO:0000313" key="3">
    <source>
        <dbReference type="EMBL" id="MTI26392.1"/>
    </source>
</evidence>
<feature type="domain" description="Peptidase M15C" evidence="2">
    <location>
        <begin position="148"/>
        <end position="217"/>
    </location>
</feature>
<dbReference type="EMBL" id="SMLW01000578">
    <property type="protein sequence ID" value="MTI26392.1"/>
    <property type="molecule type" value="Genomic_DNA"/>
</dbReference>
<name>A0ABW9RQE3_9BACT</name>
<proteinExistence type="predicted"/>
<gene>
    <name evidence="3" type="ORF">E1163_15650</name>
</gene>
<dbReference type="SUPFAM" id="SSF55166">
    <property type="entry name" value="Hedgehog/DD-peptidase"/>
    <property type="match status" value="1"/>
</dbReference>
<dbReference type="Gene3D" id="1.10.101.10">
    <property type="entry name" value="PGBD-like superfamily/PGBD"/>
    <property type="match status" value="1"/>
</dbReference>
<dbReference type="Pfam" id="PF13539">
    <property type="entry name" value="Peptidase_M15_4"/>
    <property type="match status" value="1"/>
</dbReference>
<dbReference type="Pfam" id="PF01471">
    <property type="entry name" value="PG_binding_1"/>
    <property type="match status" value="1"/>
</dbReference>
<comment type="caution">
    <text evidence="3">The sequence shown here is derived from an EMBL/GenBank/DDBJ whole genome shotgun (WGS) entry which is preliminary data.</text>
</comment>
<evidence type="ECO:0000313" key="4">
    <source>
        <dbReference type="Proteomes" id="UP000798808"/>
    </source>
</evidence>
<dbReference type="InterPro" id="IPR002477">
    <property type="entry name" value="Peptidoglycan-bd-like"/>
</dbReference>
<accession>A0ABW9RQE3</accession>
<dbReference type="Proteomes" id="UP000798808">
    <property type="component" value="Unassembled WGS sequence"/>
</dbReference>
<dbReference type="InterPro" id="IPR039561">
    <property type="entry name" value="Peptidase_M15C"/>
</dbReference>
<dbReference type="Gene3D" id="3.30.1380.10">
    <property type="match status" value="1"/>
</dbReference>
<evidence type="ECO:0008006" key="5">
    <source>
        <dbReference type="Google" id="ProtNLM"/>
    </source>
</evidence>
<dbReference type="InterPro" id="IPR036365">
    <property type="entry name" value="PGBD-like_sf"/>
</dbReference>
<organism evidence="3 4">
    <name type="scientific">Fulvivirga kasyanovii</name>
    <dbReference type="NCBI Taxonomy" id="396812"/>
    <lineage>
        <taxon>Bacteria</taxon>
        <taxon>Pseudomonadati</taxon>
        <taxon>Bacteroidota</taxon>
        <taxon>Cytophagia</taxon>
        <taxon>Cytophagales</taxon>
        <taxon>Fulvivirgaceae</taxon>
        <taxon>Fulvivirga</taxon>
    </lineage>
</organism>